<accession>A0A8J3MNN2</accession>
<dbReference type="Proteomes" id="UP000637906">
    <property type="component" value="Unassembled WGS sequence"/>
</dbReference>
<organism evidence="2 3">
    <name type="scientific">Candidatus Mesenet longicola</name>
    <dbReference type="NCBI Taxonomy" id="1892558"/>
    <lineage>
        <taxon>Bacteria</taxon>
        <taxon>Pseudomonadati</taxon>
        <taxon>Pseudomonadota</taxon>
        <taxon>Alphaproteobacteria</taxon>
        <taxon>Rickettsiales</taxon>
        <taxon>Anaplasmataceae</taxon>
        <taxon>Candidatus Mesenet</taxon>
    </lineage>
</organism>
<evidence type="ECO:0000313" key="2">
    <source>
        <dbReference type="EMBL" id="GHM59133.1"/>
    </source>
</evidence>
<gene>
    <name evidence="2" type="ORF">sL5_01260</name>
</gene>
<proteinExistence type="predicted"/>
<keyword evidence="3" id="KW-1185">Reference proteome</keyword>
<evidence type="ECO:0000256" key="1">
    <source>
        <dbReference type="SAM" id="MobiDB-lite"/>
    </source>
</evidence>
<protein>
    <submittedName>
        <fullName evidence="2">Uncharacterized protein</fullName>
    </submittedName>
</protein>
<evidence type="ECO:0000313" key="3">
    <source>
        <dbReference type="Proteomes" id="UP000637906"/>
    </source>
</evidence>
<dbReference type="EMBL" id="BNGU01000003">
    <property type="protein sequence ID" value="GHM59133.1"/>
    <property type="molecule type" value="Genomic_DNA"/>
</dbReference>
<name>A0A8J3MNN2_9RICK</name>
<reference evidence="2 3" key="1">
    <citation type="journal article" date="2021" name="Microb. Ecol.">
        <title>Candidatus Mesenet longicola: Novel Endosymbionts of Brontispa longissima that Induce Cytoplasmic Incompatibility.</title>
        <authorList>
            <person name="Takano S."/>
            <person name="Gotoh Y."/>
            <person name="Hayashi T."/>
        </authorList>
    </citation>
    <scope>NUCLEOTIDE SEQUENCE [LARGE SCALE GENOMIC DNA]</scope>
    <source>
        <strain evidence="2">L5</strain>
    </source>
</reference>
<sequence length="154" mass="17433">MVEQNSFTERFAKRFKKDEFEEDNSSTGGFASKFAKTRPASDTNTTKEAKKQHKDNTSFAQDKISKSRIMNERSFADATKRSRADCVFLVRGKDRGKPAWHYVLVDKDKKEMFLAKSRTGSIDVALYGQILHSGWGEDPPQDIVDKVNKEFGGG</sequence>
<comment type="caution">
    <text evidence="2">The sequence shown here is derived from an EMBL/GenBank/DDBJ whole genome shotgun (WGS) entry which is preliminary data.</text>
</comment>
<feature type="region of interest" description="Disordered" evidence="1">
    <location>
        <begin position="18"/>
        <end position="63"/>
    </location>
</feature>
<dbReference type="AlphaFoldDB" id="A0A8J3MNN2"/>